<comment type="caution">
    <text evidence="8">The sequence shown here is derived from an EMBL/GenBank/DDBJ whole genome shotgun (WGS) entry which is preliminary data.</text>
</comment>
<dbReference type="PANTHER" id="PTHR23057">
    <property type="entry name" value="JUXTAPOSED WITH ANOTHER ZINC FINGER PROTEIN 1"/>
    <property type="match status" value="1"/>
</dbReference>
<dbReference type="PROSITE" id="PS00028">
    <property type="entry name" value="ZINC_FINGER_C2H2_1"/>
    <property type="match status" value="1"/>
</dbReference>
<sequence length="478" mass="52221">MSIFQSNNHHHNIMAVFLTNICAFDSCGKKFASLPELIKHIEEHHIDVEAYDNAPTKPSYNNCMPVSCVLRMFSDRNDDSDQNSGMAVDSNGMNDSHHNNNNNHNYNGHHHHVRKSINSPAASLSTTPTEGSELDDDAGFESDSGQSSIDSWANVDTSNTNALTKFHQIMGSNVSSPTVEQTTNVGGILQNGTTMIGNGQMATNSSKMMMNSGGGKNVDEKRLYYCNVVGCNKQYRTSNSLSHHRRSAHINKDNNKISLVMGGHNNNNGGGCQNNGPSNGHPMTPKTPTIKPMLDENNKKVYRCICGKVYKTSHGLKSHLNTHHHPDSIHQYVQNYQQQQPQDIEMTSIIHQKPDTFAEINSTTSSSSSSMTNNGGNGVHLSSIKAELLSPTITNLSSSSSSLQSNKMINIGHNTTTVHFNQNDLIPDQSCPPVSVNVEVTSEPKQTNFLSKNSSPPIISAPTLQQHLLSPVIPKVIN</sequence>
<evidence type="ECO:0000256" key="4">
    <source>
        <dbReference type="ARBA" id="ARBA00022833"/>
    </source>
</evidence>
<accession>A0A9D4P448</accession>
<evidence type="ECO:0000256" key="6">
    <source>
        <dbReference type="SAM" id="MobiDB-lite"/>
    </source>
</evidence>
<dbReference type="GO" id="GO:0005634">
    <property type="term" value="C:nucleus"/>
    <property type="evidence" value="ECO:0007669"/>
    <property type="project" value="TreeGrafter"/>
</dbReference>
<dbReference type="GO" id="GO:0008270">
    <property type="term" value="F:zinc ion binding"/>
    <property type="evidence" value="ECO:0007669"/>
    <property type="project" value="UniProtKB-KW"/>
</dbReference>
<dbReference type="AlphaFoldDB" id="A0A9D4P448"/>
<feature type="domain" description="C2H2-type" evidence="7">
    <location>
        <begin position="224"/>
        <end position="254"/>
    </location>
</feature>
<dbReference type="SMART" id="SM00355">
    <property type="entry name" value="ZnF_C2H2"/>
    <property type="match status" value="3"/>
</dbReference>
<keyword evidence="2" id="KW-0677">Repeat</keyword>
<proteinExistence type="predicted"/>
<dbReference type="PANTHER" id="PTHR23057:SF0">
    <property type="entry name" value="JUXTAPOSED WITH ANOTHER ZINC FINGER PROTEIN 1"/>
    <property type="match status" value="1"/>
</dbReference>
<name>A0A9D4P448_DERFA</name>
<protein>
    <recommendedName>
        <fullName evidence="7">C2H2-type domain-containing protein</fullName>
    </recommendedName>
</protein>
<keyword evidence="3 5" id="KW-0863">Zinc-finger</keyword>
<evidence type="ECO:0000313" key="8">
    <source>
        <dbReference type="EMBL" id="KAH7643861.1"/>
    </source>
</evidence>
<keyword evidence="4" id="KW-0862">Zinc</keyword>
<gene>
    <name evidence="8" type="ORF">HUG17_6223</name>
</gene>
<keyword evidence="1" id="KW-0479">Metal-binding</keyword>
<reference evidence="8" key="1">
    <citation type="submission" date="2020-06" db="EMBL/GenBank/DDBJ databases">
        <authorList>
            <person name="Ji K."/>
            <person name="Li J."/>
        </authorList>
    </citation>
    <scope>NUCLEOTIDE SEQUENCE</scope>
    <source>
        <strain evidence="8">JKM2019</strain>
        <tissue evidence="8">Whole body</tissue>
    </source>
</reference>
<evidence type="ECO:0000256" key="5">
    <source>
        <dbReference type="PROSITE-ProRule" id="PRU00042"/>
    </source>
</evidence>
<reference evidence="8" key="2">
    <citation type="journal article" date="2021" name="World Allergy Organ. J.">
        <title>Chromosome-level assembly of Dermatophagoides farinae genome and transcriptome reveals two novel allergens Der f 37 and Der f 39.</title>
        <authorList>
            <person name="Chen J."/>
            <person name="Cai Z."/>
            <person name="Fan D."/>
            <person name="Hu J."/>
            <person name="Hou Y."/>
            <person name="He Y."/>
            <person name="Zhang Z."/>
            <person name="Zhao Z."/>
            <person name="Gao P."/>
            <person name="Hu W."/>
            <person name="Sun J."/>
            <person name="Li J."/>
            <person name="Ji K."/>
        </authorList>
    </citation>
    <scope>NUCLEOTIDE SEQUENCE</scope>
    <source>
        <strain evidence="8">JKM2019</strain>
    </source>
</reference>
<dbReference type="EMBL" id="SDOV01000002">
    <property type="protein sequence ID" value="KAH7643861.1"/>
    <property type="molecule type" value="Genomic_DNA"/>
</dbReference>
<dbReference type="SUPFAM" id="SSF57667">
    <property type="entry name" value="beta-beta-alpha zinc fingers"/>
    <property type="match status" value="1"/>
</dbReference>
<feature type="compositionally biased region" description="Polar residues" evidence="6">
    <location>
        <begin position="143"/>
        <end position="152"/>
    </location>
</feature>
<dbReference type="Gene3D" id="3.30.160.60">
    <property type="entry name" value="Classic Zinc Finger"/>
    <property type="match status" value="1"/>
</dbReference>
<dbReference type="InterPro" id="IPR036236">
    <property type="entry name" value="Znf_C2H2_sf"/>
</dbReference>
<dbReference type="PROSITE" id="PS50157">
    <property type="entry name" value="ZINC_FINGER_C2H2_2"/>
    <property type="match status" value="2"/>
</dbReference>
<dbReference type="Pfam" id="PF00096">
    <property type="entry name" value="zf-C2H2"/>
    <property type="match status" value="1"/>
</dbReference>
<organism evidence="8">
    <name type="scientific">Dermatophagoides farinae</name>
    <name type="common">American house dust mite</name>
    <dbReference type="NCBI Taxonomy" id="6954"/>
    <lineage>
        <taxon>Eukaryota</taxon>
        <taxon>Metazoa</taxon>
        <taxon>Ecdysozoa</taxon>
        <taxon>Arthropoda</taxon>
        <taxon>Chelicerata</taxon>
        <taxon>Arachnida</taxon>
        <taxon>Acari</taxon>
        <taxon>Acariformes</taxon>
        <taxon>Sarcoptiformes</taxon>
        <taxon>Astigmata</taxon>
        <taxon>Psoroptidia</taxon>
        <taxon>Analgoidea</taxon>
        <taxon>Pyroglyphidae</taxon>
        <taxon>Dermatophagoidinae</taxon>
        <taxon>Dermatophagoides</taxon>
    </lineage>
</organism>
<feature type="region of interest" description="Disordered" evidence="6">
    <location>
        <begin position="79"/>
        <end position="152"/>
    </location>
</feature>
<evidence type="ECO:0000256" key="3">
    <source>
        <dbReference type="ARBA" id="ARBA00022771"/>
    </source>
</evidence>
<evidence type="ECO:0000256" key="1">
    <source>
        <dbReference type="ARBA" id="ARBA00022723"/>
    </source>
</evidence>
<dbReference type="Proteomes" id="UP000828236">
    <property type="component" value="Unassembled WGS sequence"/>
</dbReference>
<dbReference type="OrthoDB" id="3269380at2759"/>
<dbReference type="InterPro" id="IPR051580">
    <property type="entry name" value="ZnF-Chromatin_assoc"/>
</dbReference>
<feature type="compositionally biased region" description="Polar residues" evidence="6">
    <location>
        <begin position="116"/>
        <end position="130"/>
    </location>
</feature>
<dbReference type="InterPro" id="IPR013087">
    <property type="entry name" value="Znf_C2H2_type"/>
</dbReference>
<evidence type="ECO:0000259" key="7">
    <source>
        <dbReference type="PROSITE" id="PS50157"/>
    </source>
</evidence>
<evidence type="ECO:0000256" key="2">
    <source>
        <dbReference type="ARBA" id="ARBA00022737"/>
    </source>
</evidence>
<feature type="domain" description="C2H2-type" evidence="7">
    <location>
        <begin position="20"/>
        <end position="44"/>
    </location>
</feature>